<proteinExistence type="predicted"/>
<dbReference type="RefSeq" id="WP_173129513.1">
    <property type="nucleotide sequence ID" value="NZ_JABMKX010000003.1"/>
</dbReference>
<name>A0ABX2DK49_9BACL</name>
<keyword evidence="1" id="KW-0812">Transmembrane</keyword>
<evidence type="ECO:0000256" key="1">
    <source>
        <dbReference type="SAM" id="Phobius"/>
    </source>
</evidence>
<dbReference type="Proteomes" id="UP000711047">
    <property type="component" value="Unassembled WGS sequence"/>
</dbReference>
<organism evidence="2 3">
    <name type="scientific">Paenibacillus tritici</name>
    <dbReference type="NCBI Taxonomy" id="1873425"/>
    <lineage>
        <taxon>Bacteria</taxon>
        <taxon>Bacillati</taxon>
        <taxon>Bacillota</taxon>
        <taxon>Bacilli</taxon>
        <taxon>Bacillales</taxon>
        <taxon>Paenibacillaceae</taxon>
        <taxon>Paenibacillus</taxon>
    </lineage>
</organism>
<evidence type="ECO:0000313" key="2">
    <source>
        <dbReference type="EMBL" id="NQX44962.1"/>
    </source>
</evidence>
<feature type="transmembrane region" description="Helical" evidence="1">
    <location>
        <begin position="106"/>
        <end position="123"/>
    </location>
</feature>
<keyword evidence="3" id="KW-1185">Reference proteome</keyword>
<feature type="transmembrane region" description="Helical" evidence="1">
    <location>
        <begin position="83"/>
        <end position="100"/>
    </location>
</feature>
<evidence type="ECO:0000313" key="3">
    <source>
        <dbReference type="Proteomes" id="UP000711047"/>
    </source>
</evidence>
<dbReference type="EMBL" id="JABMKX010000003">
    <property type="protein sequence ID" value="NQX44962.1"/>
    <property type="molecule type" value="Genomic_DNA"/>
</dbReference>
<gene>
    <name evidence="2" type="ORF">HQN87_06440</name>
</gene>
<keyword evidence="1" id="KW-1133">Transmembrane helix</keyword>
<keyword evidence="1" id="KW-0472">Membrane</keyword>
<protein>
    <submittedName>
        <fullName evidence="2">Uncharacterized protein</fullName>
    </submittedName>
</protein>
<feature type="transmembrane region" description="Helical" evidence="1">
    <location>
        <begin position="48"/>
        <end position="71"/>
    </location>
</feature>
<accession>A0ABX2DK49</accession>
<comment type="caution">
    <text evidence="2">The sequence shown here is derived from an EMBL/GenBank/DDBJ whole genome shotgun (WGS) entry which is preliminary data.</text>
</comment>
<sequence>MDKMKKELVLNLLGVSLVLSLLYSFLIVNVDNQLVTEAPYVSDPGGAVIFVYFFLILYVMHLVISLVGFAVKKSTKSSLFKRLFFFNVIGLIIIGIVYFIVKEGIVFFLIFSLAVYSLISVINHRMD</sequence>
<reference evidence="2 3" key="1">
    <citation type="submission" date="2020-05" db="EMBL/GenBank/DDBJ databases">
        <title>Paenibacillus glebae, sp. nov., Paenibacillus humi sp. nov., Paenibacillus pedi sp. nov., Paenibacillus terrestris sp. nov. and Paenibacillus terricola sp. nov., isolated from a forest top soil sample.</title>
        <authorList>
            <person name="Qi S."/>
            <person name="Carlier A."/>
            <person name="Cnockaert M."/>
            <person name="Vandamme P."/>
        </authorList>
    </citation>
    <scope>NUCLEOTIDE SEQUENCE [LARGE SCALE GENOMIC DNA]</scope>
    <source>
        <strain evidence="2 3">LMG 29502</strain>
    </source>
</reference>